<name>A0A4S8PWJ3_9HYPH</name>
<protein>
    <submittedName>
        <fullName evidence="2">Serine hydrolase</fullName>
    </submittedName>
</protein>
<dbReference type="AlphaFoldDB" id="A0A4S8PWJ3"/>
<dbReference type="SUPFAM" id="SSF56601">
    <property type="entry name" value="beta-lactamase/transpeptidase-like"/>
    <property type="match status" value="1"/>
</dbReference>
<evidence type="ECO:0000313" key="3">
    <source>
        <dbReference type="Proteomes" id="UP000307378"/>
    </source>
</evidence>
<dbReference type="InterPro" id="IPR001466">
    <property type="entry name" value="Beta-lactam-related"/>
</dbReference>
<evidence type="ECO:0000259" key="1">
    <source>
        <dbReference type="Pfam" id="PF00144"/>
    </source>
</evidence>
<reference evidence="2 3" key="1">
    <citation type="submission" date="2019-04" db="EMBL/GenBank/DDBJ databases">
        <title>genome sequence of strain W3.</title>
        <authorList>
            <person name="Gao J."/>
            <person name="Sun J."/>
        </authorList>
    </citation>
    <scope>NUCLEOTIDE SEQUENCE [LARGE SCALE GENOMIC DNA]</scope>
    <source>
        <strain evidence="2 3">W3</strain>
    </source>
</reference>
<dbReference type="RefSeq" id="WP_136542884.1">
    <property type="nucleotide sequence ID" value="NZ_STGU01000015.1"/>
</dbReference>
<keyword evidence="2" id="KW-0378">Hydrolase</keyword>
<evidence type="ECO:0000313" key="2">
    <source>
        <dbReference type="EMBL" id="THV32559.1"/>
    </source>
</evidence>
<dbReference type="InterPro" id="IPR012338">
    <property type="entry name" value="Beta-lactam/transpept-like"/>
</dbReference>
<dbReference type="Proteomes" id="UP000307378">
    <property type="component" value="Unassembled WGS sequence"/>
</dbReference>
<gene>
    <name evidence="2" type="ORF">FAA86_20460</name>
</gene>
<dbReference type="InterPro" id="IPR050789">
    <property type="entry name" value="Diverse_Enzym_Activities"/>
</dbReference>
<feature type="domain" description="Beta-lactamase-related" evidence="1">
    <location>
        <begin position="73"/>
        <end position="344"/>
    </location>
</feature>
<dbReference type="EMBL" id="STGU01000015">
    <property type="protein sequence ID" value="THV32559.1"/>
    <property type="molecule type" value="Genomic_DNA"/>
</dbReference>
<proteinExistence type="predicted"/>
<dbReference type="InterPro" id="IPR006311">
    <property type="entry name" value="TAT_signal"/>
</dbReference>
<dbReference type="PANTHER" id="PTHR43283">
    <property type="entry name" value="BETA-LACTAMASE-RELATED"/>
    <property type="match status" value="1"/>
</dbReference>
<dbReference type="PANTHER" id="PTHR43283:SF7">
    <property type="entry name" value="BETA-LACTAMASE-RELATED DOMAIN-CONTAINING PROTEIN"/>
    <property type="match status" value="1"/>
</dbReference>
<organism evidence="2 3">
    <name type="scientific">Rhizobium rosettiformans W3</name>
    <dbReference type="NCBI Taxonomy" id="538378"/>
    <lineage>
        <taxon>Bacteria</taxon>
        <taxon>Pseudomonadati</taxon>
        <taxon>Pseudomonadota</taxon>
        <taxon>Alphaproteobacteria</taxon>
        <taxon>Hyphomicrobiales</taxon>
        <taxon>Rhizobiaceae</taxon>
        <taxon>Rhizobium/Agrobacterium group</taxon>
        <taxon>Rhizobium</taxon>
    </lineage>
</organism>
<accession>A0A4S8PWJ3</accession>
<dbReference type="PROSITE" id="PS51318">
    <property type="entry name" value="TAT"/>
    <property type="match status" value="1"/>
</dbReference>
<dbReference type="Pfam" id="PF00144">
    <property type="entry name" value="Beta-lactamase"/>
    <property type="match status" value="1"/>
</dbReference>
<sequence length="362" mass="39073">MQRRTFLSLLGASGAVSVISGPKALAQSEAPGASPSTEPVVTSASPAADLEAVRPRVANLLEEARRLETLETVIATRNGEALGERAYGNSSLNGSTNIKSASKCVVSALIGIAIDKGLLEGVDQKIETVLRSEFPANPDPRLSQITIGHLLSMRSGLERMSGPNYGRWVASRNWTRFALAADFVDEPGGGMLYSTASTHLLSVILTKVSGKPTLALAREWLGPLEGFRIGSWHRDPQGYYLGGNQMAMTPRSLHAFGELYRRGGVTEDGTRLISEAWIRESWIRRTNSVFNGDGYGYAWFLKEMGGAQVNYAWGYGGQMLYIAPSLGLTVAMTSNESAPSARTGYRDELHGLMTRIIETVST</sequence>
<dbReference type="GO" id="GO:0016787">
    <property type="term" value="F:hydrolase activity"/>
    <property type="evidence" value="ECO:0007669"/>
    <property type="project" value="UniProtKB-KW"/>
</dbReference>
<dbReference type="Gene3D" id="3.40.710.10">
    <property type="entry name" value="DD-peptidase/beta-lactamase superfamily"/>
    <property type="match status" value="1"/>
</dbReference>
<comment type="caution">
    <text evidence="2">The sequence shown here is derived from an EMBL/GenBank/DDBJ whole genome shotgun (WGS) entry which is preliminary data.</text>
</comment>